<gene>
    <name evidence="3" type="ORF">EDD58_1055</name>
</gene>
<dbReference type="RefSeq" id="WP_131925018.1">
    <property type="nucleotide sequence ID" value="NZ_SMAG01000005.1"/>
</dbReference>
<reference evidence="3 4" key="1">
    <citation type="submission" date="2019-03" db="EMBL/GenBank/DDBJ databases">
        <title>Genomic Encyclopedia of Type Strains, Phase IV (KMG-IV): sequencing the most valuable type-strain genomes for metagenomic binning, comparative biology and taxonomic classification.</title>
        <authorList>
            <person name="Goeker M."/>
        </authorList>
    </citation>
    <scope>NUCLEOTIDE SEQUENCE [LARGE SCALE GENOMIC DNA]</scope>
    <source>
        <strain evidence="3 4">DSM 45707</strain>
    </source>
</reference>
<keyword evidence="2" id="KW-1133">Transmembrane helix</keyword>
<evidence type="ECO:0000313" key="4">
    <source>
        <dbReference type="Proteomes" id="UP000294937"/>
    </source>
</evidence>
<evidence type="ECO:0000256" key="1">
    <source>
        <dbReference type="SAM" id="MobiDB-lite"/>
    </source>
</evidence>
<name>A0A4R3L4B0_9BACL</name>
<keyword evidence="2" id="KW-0472">Membrane</keyword>
<organism evidence="3 4">
    <name type="scientific">Hazenella coriacea</name>
    <dbReference type="NCBI Taxonomy" id="1179467"/>
    <lineage>
        <taxon>Bacteria</taxon>
        <taxon>Bacillati</taxon>
        <taxon>Bacillota</taxon>
        <taxon>Bacilli</taxon>
        <taxon>Bacillales</taxon>
        <taxon>Thermoactinomycetaceae</taxon>
        <taxon>Hazenella</taxon>
    </lineage>
</organism>
<sequence>MQRAVQWPRFRQRNKGSSTMEYIIIIAAAVILVSLLYMTIGSESTNQIITKKVENSLNGEVTIQPGSGGTPSSTDGDLVMNPPGQPASGDPSSKTDPGPAPNNGWEPYDNKYKEPNLGKRIRKAAQDVGIKYFFAHQKGQRLVPKYNANGKLTGYHVTGQITNALEKKAANLKPVKGSPGQFVRDLPVKNHFNSFMPALKHTLASSLKSGAISGLLTATLEGHENWKDWSSSAIVETGLAAATTAAGSAIGSAAAGFLASTAAGAALGSSVPLVGTVIGAVAGVGLYALTNTAAGIAIKNAVKSGVKKLIHAVVPDGVSDKIQSVYSSVKDKAGAVKDKVSNAVSKGVGKVKNFVGGWFK</sequence>
<keyword evidence="2" id="KW-0812">Transmembrane</keyword>
<feature type="region of interest" description="Disordered" evidence="1">
    <location>
        <begin position="60"/>
        <end position="113"/>
    </location>
</feature>
<evidence type="ECO:0000313" key="3">
    <source>
        <dbReference type="EMBL" id="TCS93798.1"/>
    </source>
</evidence>
<feature type="transmembrane region" description="Helical" evidence="2">
    <location>
        <begin position="21"/>
        <end position="40"/>
    </location>
</feature>
<evidence type="ECO:0000256" key="2">
    <source>
        <dbReference type="SAM" id="Phobius"/>
    </source>
</evidence>
<comment type="caution">
    <text evidence="3">The sequence shown here is derived from an EMBL/GenBank/DDBJ whole genome shotgun (WGS) entry which is preliminary data.</text>
</comment>
<dbReference type="AlphaFoldDB" id="A0A4R3L4B0"/>
<dbReference type="Proteomes" id="UP000294937">
    <property type="component" value="Unassembled WGS sequence"/>
</dbReference>
<proteinExistence type="predicted"/>
<keyword evidence="4" id="KW-1185">Reference proteome</keyword>
<accession>A0A4R3L4B0</accession>
<protein>
    <submittedName>
        <fullName evidence="3">Uncharacterized protein</fullName>
    </submittedName>
</protein>
<dbReference type="EMBL" id="SMAG01000005">
    <property type="protein sequence ID" value="TCS93798.1"/>
    <property type="molecule type" value="Genomic_DNA"/>
</dbReference>